<dbReference type="GO" id="GO:0005829">
    <property type="term" value="C:cytosol"/>
    <property type="evidence" value="ECO:0007669"/>
    <property type="project" value="Ensembl"/>
</dbReference>
<name>A0A8C5UJJ1_MICMU</name>
<feature type="region of interest" description="Disordered" evidence="13">
    <location>
        <begin position="463"/>
        <end position="494"/>
    </location>
</feature>
<evidence type="ECO:0000256" key="9">
    <source>
        <dbReference type="ARBA" id="ARBA00023272"/>
    </source>
</evidence>
<dbReference type="GeneTree" id="ENSGT00940000155842"/>
<dbReference type="SMART" id="SM00707">
    <property type="entry name" value="RPEL"/>
    <property type="match status" value="4"/>
</dbReference>
<evidence type="ECO:0000256" key="1">
    <source>
        <dbReference type="ARBA" id="ARBA00004123"/>
    </source>
</evidence>
<feature type="compositionally biased region" description="Basic and acidic residues" evidence="13">
    <location>
        <begin position="471"/>
        <end position="494"/>
    </location>
</feature>
<gene>
    <name evidence="14" type="primary">PHACTR1</name>
</gene>
<dbReference type="CTD" id="221692"/>
<proteinExistence type="inferred from homology"/>
<feature type="compositionally biased region" description="Acidic residues" evidence="13">
    <location>
        <begin position="395"/>
        <end position="407"/>
    </location>
</feature>
<comment type="similarity">
    <text evidence="3 12">Belongs to the phosphatase and actin regulator family.</text>
</comment>
<feature type="repeat" description="RPEL" evidence="11">
    <location>
        <begin position="498"/>
        <end position="523"/>
    </location>
</feature>
<keyword evidence="6" id="KW-0770">Synapse</keyword>
<dbReference type="GO" id="GO:0043149">
    <property type="term" value="P:stress fiber assembly"/>
    <property type="evidence" value="ECO:0007669"/>
    <property type="project" value="Ensembl"/>
</dbReference>
<dbReference type="EMBL" id="ABDC03018529">
    <property type="status" value="NOT_ANNOTATED_CDS"/>
    <property type="molecule type" value="Genomic_DNA"/>
</dbReference>
<evidence type="ECO:0000256" key="5">
    <source>
        <dbReference type="ARBA" id="ARBA00022737"/>
    </source>
</evidence>
<feature type="repeat" description="RPEL" evidence="11">
    <location>
        <begin position="138"/>
        <end position="163"/>
    </location>
</feature>
<dbReference type="PANTHER" id="PTHR12751:SF6">
    <property type="entry name" value="PHOSPHATASE AND ACTIN REGULATOR 1"/>
    <property type="match status" value="1"/>
</dbReference>
<evidence type="ECO:0000256" key="4">
    <source>
        <dbReference type="ARBA" id="ARBA00022490"/>
    </source>
</evidence>
<dbReference type="GO" id="GO:0048870">
    <property type="term" value="P:cell motility"/>
    <property type="evidence" value="ECO:0007669"/>
    <property type="project" value="Ensembl"/>
</dbReference>
<dbReference type="EMBL" id="ABDC03018530">
    <property type="status" value="NOT_ANNOTATED_CDS"/>
    <property type="molecule type" value="Genomic_DNA"/>
</dbReference>
<dbReference type="RefSeq" id="XP_012608959.1">
    <property type="nucleotide sequence ID" value="XM_012753505.2"/>
</dbReference>
<sequence length="580" mass="66210">MDYPKMDYFLDVESAHRLLDVESAQRFFYSQGAQARRATLLLPPTLMAASSEDDIDRRPIRRVRSKSDTPYLAEARISFNLGAAEEVERLAAMRSDSLVPGTHTPPIRRRSKFANLGRIFKPWKWRKKKSEKFKHTSAALERKISMRQSREELIKRGVLKEIYDKDGELSISNEDDSLENGQSLSSSQLSLPALSEMEPVPMPRDPCSYEVLQASDIMDGPDPGAPVKLPCLPVKLSPPLPPKKVMICMPVGGPDLSLVSYAAQKSGQQSVAQHHHTVLPSQIQHQLQYGGHGQHLPSSTGSLPMHPSGCRMIDELNKTLAMTMQRLESSEQRVPCSTSYHSSGLHSGDGVTKAGPMGLPEIRQVPTVVIECDDNKENVPHESDYEDSSCLYTREEEEEEEDDDDDSSLYTSSLAMKVCRKDSLAIKLSNRPSKRELEEKNILPRQTDEERLELRQQIGTKLTRRLSQRPTAEELEQRNILKPRNEQEEQEEKREIKRRLTRKLSQRPTVEELRERKILIRFSDYVEVADAQDYDRRADKPWTRLTAADKAAIRKELNEFKSTEMEVHELSRHLTRFHRP</sequence>
<feature type="region of interest" description="Disordered" evidence="13">
    <location>
        <begin position="331"/>
        <end position="355"/>
    </location>
</feature>
<dbReference type="Gene3D" id="6.10.140.1750">
    <property type="match status" value="1"/>
</dbReference>
<evidence type="ECO:0000256" key="11">
    <source>
        <dbReference type="PROSITE-ProRule" id="PRU00401"/>
    </source>
</evidence>
<dbReference type="GO" id="GO:0140059">
    <property type="term" value="P:dendrite arborization"/>
    <property type="evidence" value="ECO:0007669"/>
    <property type="project" value="Ensembl"/>
</dbReference>
<evidence type="ECO:0000256" key="2">
    <source>
        <dbReference type="ARBA" id="ARBA00004496"/>
    </source>
</evidence>
<evidence type="ECO:0000313" key="14">
    <source>
        <dbReference type="Ensembl" id="ENSMICP00000000148.2"/>
    </source>
</evidence>
<evidence type="ECO:0000256" key="6">
    <source>
        <dbReference type="ARBA" id="ARBA00023018"/>
    </source>
</evidence>
<feature type="repeat" description="RPEL" evidence="11">
    <location>
        <begin position="422"/>
        <end position="447"/>
    </location>
</feature>
<dbReference type="GO" id="GO:0021987">
    <property type="term" value="P:cerebral cortex development"/>
    <property type="evidence" value="ECO:0007669"/>
    <property type="project" value="Ensembl"/>
</dbReference>
<evidence type="ECO:0000256" key="3">
    <source>
        <dbReference type="ARBA" id="ARBA00009795"/>
    </source>
</evidence>
<dbReference type="GO" id="GO:2001222">
    <property type="term" value="P:regulation of neuron migration"/>
    <property type="evidence" value="ECO:0007669"/>
    <property type="project" value="Ensembl"/>
</dbReference>
<dbReference type="GeneID" id="105865138"/>
<dbReference type="GO" id="GO:0004864">
    <property type="term" value="F:protein phosphatase inhibitor activity"/>
    <property type="evidence" value="ECO:0007669"/>
    <property type="project" value="UniProtKB-UniRule"/>
</dbReference>
<dbReference type="PROSITE" id="PS51073">
    <property type="entry name" value="RPEL"/>
    <property type="match status" value="4"/>
</dbReference>
<comment type="subunit">
    <text evidence="12">Binds PPP1CA and actin.</text>
</comment>
<evidence type="ECO:0000256" key="8">
    <source>
        <dbReference type="ARBA" id="ARBA00023242"/>
    </source>
</evidence>
<dbReference type="GO" id="GO:0003779">
    <property type="term" value="F:actin binding"/>
    <property type="evidence" value="ECO:0007669"/>
    <property type="project" value="UniProtKB-KW"/>
</dbReference>
<dbReference type="GO" id="GO:0045202">
    <property type="term" value="C:synapse"/>
    <property type="evidence" value="ECO:0007669"/>
    <property type="project" value="UniProtKB-SubCell"/>
</dbReference>
<keyword evidence="5 12" id="KW-0677">Repeat</keyword>
<evidence type="ECO:0000313" key="15">
    <source>
        <dbReference type="Proteomes" id="UP000694394"/>
    </source>
</evidence>
<dbReference type="AlphaFoldDB" id="A0A8C5UJJ1"/>
<keyword evidence="9" id="KW-0650">Protein phosphatase inhibitor</keyword>
<evidence type="ECO:0000256" key="12">
    <source>
        <dbReference type="RuleBase" id="RU301113"/>
    </source>
</evidence>
<organism evidence="14 15">
    <name type="scientific">Microcebus murinus</name>
    <name type="common">Gray mouse lemur</name>
    <name type="synonym">Lemur murinus</name>
    <dbReference type="NCBI Taxonomy" id="30608"/>
    <lineage>
        <taxon>Eukaryota</taxon>
        <taxon>Metazoa</taxon>
        <taxon>Chordata</taxon>
        <taxon>Craniata</taxon>
        <taxon>Vertebrata</taxon>
        <taxon>Euteleostomi</taxon>
        <taxon>Mammalia</taxon>
        <taxon>Eutheria</taxon>
        <taxon>Euarchontoglires</taxon>
        <taxon>Primates</taxon>
        <taxon>Strepsirrhini</taxon>
        <taxon>Lemuriformes</taxon>
        <taxon>Cheirogaleidae</taxon>
        <taxon>Microcebus</taxon>
    </lineage>
</organism>
<accession>A0A8C5UJJ1</accession>
<reference evidence="14" key="1">
    <citation type="submission" date="2016-12" db="EMBL/GenBank/DDBJ databases">
        <title>Mouse lemur reference genome and diversity panel.</title>
        <authorList>
            <person name="Harris R."/>
            <person name="Larsen P."/>
            <person name="Liu Y."/>
            <person name="Hughes D.S."/>
            <person name="Murali S."/>
            <person name="Raveendran M."/>
            <person name="Korchina V."/>
            <person name="Wang M."/>
            <person name="Jhangiani S."/>
            <person name="Bandaranaike D."/>
            <person name="Bellair M."/>
            <person name="Blankenburg K."/>
            <person name="Chao H."/>
            <person name="Dahdouli M."/>
            <person name="Dinh H."/>
            <person name="Doddapaneni H."/>
            <person name="English A."/>
            <person name="Firestine M."/>
            <person name="Gnanaolivu R."/>
            <person name="Gross S."/>
            <person name="Hernandez B."/>
            <person name="Javaid M."/>
            <person name="Jayaseelan J."/>
            <person name="Jones J."/>
            <person name="Khan Z."/>
            <person name="Kovar C."/>
            <person name="Kurapati P."/>
            <person name="Le B."/>
            <person name="Lee S."/>
            <person name="Li M."/>
            <person name="Mathew T."/>
            <person name="Narasimhan A."/>
            <person name="Ngo D."/>
            <person name="Nguyen L."/>
            <person name="Okwuonu G."/>
            <person name="Ongeri F."/>
            <person name="Osuji N."/>
            <person name="Pu L.-L."/>
            <person name="Puazo M."/>
            <person name="Quiroz J."/>
            <person name="Raj R."/>
            <person name="Rajbhandari K."/>
            <person name="Reid J.G."/>
            <person name="Santibanez J."/>
            <person name="Sexton D."/>
            <person name="Skinner E."/>
            <person name="Vee V."/>
            <person name="Weissenberger G."/>
            <person name="Wu Y."/>
            <person name="Xin Y."/>
            <person name="Han Y."/>
            <person name="Campbell C."/>
            <person name="Brown A."/>
            <person name="Sullivan B."/>
            <person name="Shelton J."/>
            <person name="Brown S."/>
            <person name="Dudchenko O."/>
            <person name="Machol I."/>
            <person name="Durand N."/>
            <person name="Shamim M."/>
            <person name="Lieberman A."/>
            <person name="Muzny D.M."/>
            <person name="Richards S."/>
            <person name="Yoder A."/>
            <person name="Worley K.C."/>
            <person name="Rogers J."/>
            <person name="Gibbs R.A."/>
        </authorList>
    </citation>
    <scope>NUCLEOTIDE SEQUENCE [LARGE SCALE GENOMIC DNA]</scope>
</reference>
<protein>
    <recommendedName>
        <fullName evidence="12">Phosphatase and actin regulator</fullName>
    </recommendedName>
</protein>
<dbReference type="InterPro" id="IPR004018">
    <property type="entry name" value="RPEL_repeat"/>
</dbReference>
<keyword evidence="7 12" id="KW-0009">Actin-binding</keyword>
<keyword evidence="8" id="KW-0539">Nucleus</keyword>
<comment type="subcellular location">
    <subcellularLocation>
        <location evidence="2">Cytoplasm</location>
    </subcellularLocation>
    <subcellularLocation>
        <location evidence="1">Nucleus</location>
    </subcellularLocation>
    <subcellularLocation>
        <location evidence="10">Synapse</location>
    </subcellularLocation>
</comment>
<dbReference type="Pfam" id="PF02755">
    <property type="entry name" value="RPEL"/>
    <property type="match status" value="4"/>
</dbReference>
<dbReference type="Ensembl" id="ENSMICT00000000165.3">
    <property type="protein sequence ID" value="ENSMICP00000000148.2"/>
    <property type="gene ID" value="ENSMICG00000000165.3"/>
</dbReference>
<dbReference type="Proteomes" id="UP000694394">
    <property type="component" value="Chromosome 14"/>
</dbReference>
<reference evidence="14" key="3">
    <citation type="submission" date="2025-09" db="UniProtKB">
        <authorList>
            <consortium name="Ensembl"/>
        </authorList>
    </citation>
    <scope>IDENTIFICATION</scope>
</reference>
<feature type="compositionally biased region" description="Polar residues" evidence="13">
    <location>
        <begin position="335"/>
        <end position="345"/>
    </location>
</feature>
<feature type="repeat" description="RPEL" evidence="11">
    <location>
        <begin position="460"/>
        <end position="485"/>
    </location>
</feature>
<evidence type="ECO:0000256" key="13">
    <source>
        <dbReference type="SAM" id="MobiDB-lite"/>
    </source>
</evidence>
<evidence type="ECO:0000256" key="7">
    <source>
        <dbReference type="ARBA" id="ARBA00023203"/>
    </source>
</evidence>
<dbReference type="Gene3D" id="6.10.140.2130">
    <property type="match status" value="1"/>
</dbReference>
<keyword evidence="4" id="KW-0963">Cytoplasm</keyword>
<dbReference type="OrthoDB" id="5563016at2759"/>
<dbReference type="PANTHER" id="PTHR12751">
    <property type="entry name" value="PHOSPHATASE AND ACTIN REGULATOR PHACTR"/>
    <property type="match status" value="1"/>
</dbReference>
<dbReference type="GO" id="GO:0005634">
    <property type="term" value="C:nucleus"/>
    <property type="evidence" value="ECO:0007669"/>
    <property type="project" value="UniProtKB-SubCell"/>
</dbReference>
<evidence type="ECO:0000256" key="10">
    <source>
        <dbReference type="ARBA" id="ARBA00034103"/>
    </source>
</evidence>
<reference evidence="14" key="2">
    <citation type="submission" date="2025-08" db="UniProtKB">
        <authorList>
            <consortium name="Ensembl"/>
        </authorList>
    </citation>
    <scope>IDENTIFICATION</scope>
</reference>
<feature type="region of interest" description="Disordered" evidence="13">
    <location>
        <begin position="376"/>
        <end position="409"/>
    </location>
</feature>
<keyword evidence="15" id="KW-1185">Reference proteome</keyword>